<keyword evidence="4" id="KW-0862">Zinc</keyword>
<evidence type="ECO:0000256" key="1">
    <source>
        <dbReference type="ARBA" id="ARBA00022723"/>
    </source>
</evidence>
<proteinExistence type="predicted"/>
<evidence type="ECO:0000256" key="6">
    <source>
        <dbReference type="SAM" id="MobiDB-lite"/>
    </source>
</evidence>
<feature type="region of interest" description="Disordered" evidence="6">
    <location>
        <begin position="174"/>
        <end position="327"/>
    </location>
</feature>
<accession>A0A094ZL99</accession>
<dbReference type="PANTHER" id="PTHR13555:SF36">
    <property type="entry name" value="ZINC FINGER C2HC DOMAIN-CONTAINING PROTEIN 1B"/>
    <property type="match status" value="1"/>
</dbReference>
<dbReference type="EMBL" id="KL250632">
    <property type="protein sequence ID" value="KGB34752.1"/>
    <property type="molecule type" value="Genomic_DNA"/>
</dbReference>
<dbReference type="GO" id="GO:0008270">
    <property type="term" value="F:zinc ion binding"/>
    <property type="evidence" value="ECO:0007669"/>
    <property type="project" value="UniProtKB-KW"/>
</dbReference>
<keyword evidence="3 5" id="KW-0863">Zinc-finger</keyword>
<feature type="domain" description="C2HC/C3H-type" evidence="7">
    <location>
        <begin position="144"/>
        <end position="173"/>
    </location>
</feature>
<keyword evidence="2" id="KW-0677">Repeat</keyword>
<name>A0A094ZL99_SCHHA</name>
<organism evidence="8">
    <name type="scientific">Schistosoma haematobium</name>
    <name type="common">Blood fluke</name>
    <dbReference type="NCBI Taxonomy" id="6185"/>
    <lineage>
        <taxon>Eukaryota</taxon>
        <taxon>Metazoa</taxon>
        <taxon>Spiralia</taxon>
        <taxon>Lophotrochozoa</taxon>
        <taxon>Platyhelminthes</taxon>
        <taxon>Trematoda</taxon>
        <taxon>Digenea</taxon>
        <taxon>Strigeidida</taxon>
        <taxon>Schistosomatoidea</taxon>
        <taxon>Schistosomatidae</taxon>
        <taxon>Schistosoma</taxon>
    </lineage>
</organism>
<feature type="compositionally biased region" description="Low complexity" evidence="6">
    <location>
        <begin position="183"/>
        <end position="197"/>
    </location>
</feature>
<evidence type="ECO:0000256" key="2">
    <source>
        <dbReference type="ARBA" id="ARBA00022737"/>
    </source>
</evidence>
<reference evidence="8" key="1">
    <citation type="journal article" date="2012" name="Nat. Genet.">
        <title>Whole-genome sequence of Schistosoma haematobium.</title>
        <authorList>
            <person name="Young N.D."/>
            <person name="Jex A.R."/>
            <person name="Li B."/>
            <person name="Liu S."/>
            <person name="Yang L."/>
            <person name="Xiong Z."/>
            <person name="Li Y."/>
            <person name="Cantacessi C."/>
            <person name="Hall R.S."/>
            <person name="Xu X."/>
            <person name="Chen F."/>
            <person name="Wu X."/>
            <person name="Zerlotini A."/>
            <person name="Oliveira G."/>
            <person name="Hofmann A."/>
            <person name="Zhang G."/>
            <person name="Fang X."/>
            <person name="Kang Y."/>
            <person name="Campbell B.E."/>
            <person name="Loukas A."/>
            <person name="Ranganathan S."/>
            <person name="Rollinson D."/>
            <person name="Rinaldi G."/>
            <person name="Brindley P.J."/>
            <person name="Yang H."/>
            <person name="Wang J."/>
            <person name="Wang J."/>
            <person name="Gasser R.B."/>
        </authorList>
    </citation>
    <scope>NUCLEOTIDE SEQUENCE [LARGE SCALE GENOMIC DNA]</scope>
</reference>
<feature type="compositionally biased region" description="Basic and acidic residues" evidence="6">
    <location>
        <begin position="266"/>
        <end position="277"/>
    </location>
</feature>
<evidence type="ECO:0000313" key="8">
    <source>
        <dbReference type="EMBL" id="KGB34752.1"/>
    </source>
</evidence>
<evidence type="ECO:0000256" key="3">
    <source>
        <dbReference type="ARBA" id="ARBA00022771"/>
    </source>
</evidence>
<sequence length="357" mass="40270">MIKAYNSYLLNRHKVVCIKNSTKKRKPFDSTKQRLQGIEEKNQNILGGASGIKSVETARKIAQVEARKHQWRKKHEEFISAIRAAKEYTVAKQTGKPLPPPPPPAIDPGSYTDCNDNNEVYLCTVGPKFYWMIAHNNSILKQLDLIQCEYCLRRFNEKAAERHIKFCREKHSRLPTNNASSNTTGIGRLRATTRTTASANIDPTIRNNRKGSSTSHTQNNYGLHTNDENHSRTLHNTNSTRNTKHGIPQLVKPTQNPSTTGVRNSSELRKNQDEMIKSHISSNNPKEETPHSNNKRGLPSSQMRQPTHTSKTTSYAQNSSKGVTNDKSNKVCSECGYKFPTSAVRFCPECGVRRMVV</sequence>
<feature type="compositionally biased region" description="Polar residues" evidence="6">
    <location>
        <begin position="210"/>
        <end position="223"/>
    </location>
</feature>
<evidence type="ECO:0000256" key="5">
    <source>
        <dbReference type="PROSITE-ProRule" id="PRU01371"/>
    </source>
</evidence>
<keyword evidence="1" id="KW-0479">Metal-binding</keyword>
<gene>
    <name evidence="8" type="ORF">MS3_02976</name>
</gene>
<dbReference type="InterPro" id="IPR026319">
    <property type="entry name" value="ZC2HC1A/B-like"/>
</dbReference>
<feature type="compositionally biased region" description="Polar residues" evidence="6">
    <location>
        <begin position="252"/>
        <end position="265"/>
    </location>
</feature>
<dbReference type="PROSITE" id="PS52027">
    <property type="entry name" value="ZF_C2HC_C3H"/>
    <property type="match status" value="1"/>
</dbReference>
<feature type="compositionally biased region" description="Polar residues" evidence="6">
    <location>
        <begin position="299"/>
        <end position="326"/>
    </location>
</feature>
<protein>
    <submittedName>
        <fullName evidence="8">Zinc finger C2HC domain-containing protein 1A</fullName>
    </submittedName>
</protein>
<dbReference type="PANTHER" id="PTHR13555">
    <property type="entry name" value="C2H2 ZINC FINGER CGI-62-RELATED"/>
    <property type="match status" value="1"/>
</dbReference>
<evidence type="ECO:0000259" key="7">
    <source>
        <dbReference type="PROSITE" id="PS52027"/>
    </source>
</evidence>
<dbReference type="AlphaFoldDB" id="A0A094ZL99"/>
<evidence type="ECO:0000256" key="4">
    <source>
        <dbReference type="ARBA" id="ARBA00022833"/>
    </source>
</evidence>
<dbReference type="STRING" id="6185.A0A094ZL99"/>
<dbReference type="InterPro" id="IPR049899">
    <property type="entry name" value="Znf_C2HC_C3H"/>
</dbReference>